<reference evidence="3 4" key="1">
    <citation type="journal article" date="2023" name="Hortic Res">
        <title>The complete reference genome for grapevine (Vitis vinifera L.) genetics and breeding.</title>
        <authorList>
            <person name="Shi X."/>
            <person name="Cao S."/>
            <person name="Wang X."/>
            <person name="Huang S."/>
            <person name="Wang Y."/>
            <person name="Liu Z."/>
            <person name="Liu W."/>
            <person name="Leng X."/>
            <person name="Peng Y."/>
            <person name="Wang N."/>
            <person name="Wang Y."/>
            <person name="Ma Z."/>
            <person name="Xu X."/>
            <person name="Zhang F."/>
            <person name="Xue H."/>
            <person name="Zhong H."/>
            <person name="Wang Y."/>
            <person name="Zhang K."/>
            <person name="Velt A."/>
            <person name="Avia K."/>
            <person name="Holtgrawe D."/>
            <person name="Grimplet J."/>
            <person name="Matus J.T."/>
            <person name="Ware D."/>
            <person name="Wu X."/>
            <person name="Wang H."/>
            <person name="Liu C."/>
            <person name="Fang Y."/>
            <person name="Rustenholz C."/>
            <person name="Cheng Z."/>
            <person name="Xiao H."/>
            <person name="Zhou Y."/>
        </authorList>
    </citation>
    <scope>NUCLEOTIDE SEQUENCE [LARGE SCALE GENOMIC DNA]</scope>
    <source>
        <strain evidence="4">cv. Pinot noir / PN40024</strain>
        <tissue evidence="3">Leaf</tissue>
    </source>
</reference>
<proteinExistence type="predicted"/>
<feature type="coiled-coil region" evidence="1">
    <location>
        <begin position="2"/>
        <end position="29"/>
    </location>
</feature>
<evidence type="ECO:0000256" key="1">
    <source>
        <dbReference type="SAM" id="Coils"/>
    </source>
</evidence>
<feature type="region of interest" description="Disordered" evidence="2">
    <location>
        <begin position="124"/>
        <end position="143"/>
    </location>
</feature>
<name>A0ABY9BZQ0_VITVI</name>
<feature type="coiled-coil region" evidence="1">
    <location>
        <begin position="72"/>
        <end position="106"/>
    </location>
</feature>
<evidence type="ECO:0000256" key="2">
    <source>
        <dbReference type="SAM" id="MobiDB-lite"/>
    </source>
</evidence>
<evidence type="ECO:0008006" key="5">
    <source>
        <dbReference type="Google" id="ProtNLM"/>
    </source>
</evidence>
<accession>A0ABY9BZQ0</accession>
<dbReference type="Proteomes" id="UP001227230">
    <property type="component" value="Chromosome 5"/>
</dbReference>
<organism evidence="3 4">
    <name type="scientific">Vitis vinifera</name>
    <name type="common">Grape</name>
    <dbReference type="NCBI Taxonomy" id="29760"/>
    <lineage>
        <taxon>Eukaryota</taxon>
        <taxon>Viridiplantae</taxon>
        <taxon>Streptophyta</taxon>
        <taxon>Embryophyta</taxon>
        <taxon>Tracheophyta</taxon>
        <taxon>Spermatophyta</taxon>
        <taxon>Magnoliopsida</taxon>
        <taxon>eudicotyledons</taxon>
        <taxon>Gunneridae</taxon>
        <taxon>Pentapetalae</taxon>
        <taxon>rosids</taxon>
        <taxon>Vitales</taxon>
        <taxon>Vitaceae</taxon>
        <taxon>Viteae</taxon>
        <taxon>Vitis</taxon>
    </lineage>
</organism>
<evidence type="ECO:0000313" key="4">
    <source>
        <dbReference type="Proteomes" id="UP001227230"/>
    </source>
</evidence>
<keyword evidence="4" id="KW-1185">Reference proteome</keyword>
<dbReference type="EMBL" id="CP126652">
    <property type="protein sequence ID" value="WJZ88306.1"/>
    <property type="molecule type" value="Genomic_DNA"/>
</dbReference>
<evidence type="ECO:0000313" key="3">
    <source>
        <dbReference type="EMBL" id="WJZ88306.1"/>
    </source>
</evidence>
<gene>
    <name evidence="3" type="ORF">VitviT2T_007620</name>
</gene>
<sequence>MNRNLESELDMLHEEIEEYRIRGEKLNSELHERSNDFELWEAEATTFYFDLQASSVHEVLFENKVHELTGVCENLEDESASKSIKIQQMRERVSFLESEIGGLKALRFHPTKRLSRENQTKYRTSYQAHNEDHTTQQQGATNEKRTAVSNLRLTKNNIFFLNKKVEQLHFY</sequence>
<keyword evidence="1" id="KW-0175">Coiled coil</keyword>
<protein>
    <recommendedName>
        <fullName evidence="5">Protein NETWORKED 1A</fullName>
    </recommendedName>
</protein>